<keyword evidence="1" id="KW-0812">Transmembrane</keyword>
<gene>
    <name evidence="2" type="ORF">AUR64_14390</name>
</gene>
<dbReference type="EMBL" id="LOPU01000029">
    <property type="protein sequence ID" value="KTG08991.1"/>
    <property type="molecule type" value="Genomic_DNA"/>
</dbReference>
<evidence type="ECO:0000256" key="1">
    <source>
        <dbReference type="SAM" id="Phobius"/>
    </source>
</evidence>
<comment type="caution">
    <text evidence="2">The sequence shown here is derived from an EMBL/GenBank/DDBJ whole genome shotgun (WGS) entry which is preliminary data.</text>
</comment>
<name>A0A0W1R6S6_9EURY</name>
<reference evidence="2 3" key="1">
    <citation type="submission" date="2015-12" db="EMBL/GenBank/DDBJ databases">
        <title>Haloprofundus marisrubri gen. nov., sp. nov., an extremely halophilic archaeon isolated from the Discovery deep brine-seawater interface in the Red Sea.</title>
        <authorList>
            <person name="Zhang G."/>
            <person name="Stingl U."/>
            <person name="Rashid M."/>
        </authorList>
    </citation>
    <scope>NUCLEOTIDE SEQUENCE [LARGE SCALE GENOMIC DNA]</scope>
    <source>
        <strain evidence="2 3">SB9</strain>
    </source>
</reference>
<dbReference type="AlphaFoldDB" id="A0A0W1R6S6"/>
<keyword evidence="3" id="KW-1185">Reference proteome</keyword>
<feature type="transmembrane region" description="Helical" evidence="1">
    <location>
        <begin position="39"/>
        <end position="58"/>
    </location>
</feature>
<organism evidence="2 3">
    <name type="scientific">Haloprofundus marisrubri</name>
    <dbReference type="NCBI Taxonomy" id="1514971"/>
    <lineage>
        <taxon>Archaea</taxon>
        <taxon>Methanobacteriati</taxon>
        <taxon>Methanobacteriota</taxon>
        <taxon>Stenosarchaea group</taxon>
        <taxon>Halobacteria</taxon>
        <taxon>Halobacteriales</taxon>
        <taxon>Haloferacaceae</taxon>
        <taxon>Haloprofundus</taxon>
    </lineage>
</organism>
<evidence type="ECO:0000313" key="3">
    <source>
        <dbReference type="Proteomes" id="UP000054387"/>
    </source>
</evidence>
<keyword evidence="1" id="KW-0472">Membrane</keyword>
<sequence length="95" mass="10152">MLLQTTTSNPTTFGVIMVVIGSLAAIGTAILYKSRPTSVRLGGLIGGLAGFSYLYFVYSGGNTTAAYVTMALLGLMILSVIVYGFERYQTYSRGY</sequence>
<proteinExistence type="predicted"/>
<accession>A0A0W1R6S6</accession>
<feature type="transmembrane region" description="Helical" evidence="1">
    <location>
        <begin position="12"/>
        <end position="32"/>
    </location>
</feature>
<keyword evidence="1" id="KW-1133">Transmembrane helix</keyword>
<protein>
    <submittedName>
        <fullName evidence="2">Uncharacterized protein</fullName>
    </submittedName>
</protein>
<dbReference type="Proteomes" id="UP000054387">
    <property type="component" value="Unassembled WGS sequence"/>
</dbReference>
<evidence type="ECO:0000313" key="2">
    <source>
        <dbReference type="EMBL" id="KTG08991.1"/>
    </source>
</evidence>
<feature type="transmembrane region" description="Helical" evidence="1">
    <location>
        <begin position="64"/>
        <end position="85"/>
    </location>
</feature>